<evidence type="ECO:0000313" key="3">
    <source>
        <dbReference type="Proteomes" id="UP001372338"/>
    </source>
</evidence>
<feature type="compositionally biased region" description="Basic and acidic residues" evidence="1">
    <location>
        <begin position="162"/>
        <end position="173"/>
    </location>
</feature>
<proteinExistence type="predicted"/>
<dbReference type="AlphaFoldDB" id="A0AAN9F0F8"/>
<keyword evidence="3" id="KW-1185">Reference proteome</keyword>
<sequence length="207" mass="23250">MVDKGEKEDVMGVVESNAKVEYVTKKNKTRDEETIDKGEKEDGVGIADPNARAELKERFEIEIHDEIQGNLVEVELKKALKVLKEIQEELKSSKAYDVIAKLKPVIKENKTHDEERVDKDEKEDAMRVTDPNANTIVEESDFEGIIWNAVSLVTKKNKTYDEETVDKGEKDDVVGVADPNARVETHDEETVDKGEKEEVVGVADPLG</sequence>
<comment type="caution">
    <text evidence="2">The sequence shown here is derived from an EMBL/GenBank/DDBJ whole genome shotgun (WGS) entry which is preliminary data.</text>
</comment>
<feature type="region of interest" description="Disordered" evidence="1">
    <location>
        <begin position="110"/>
        <end position="135"/>
    </location>
</feature>
<dbReference type="EMBL" id="JAYWIO010000004">
    <property type="protein sequence ID" value="KAK7266329.1"/>
    <property type="molecule type" value="Genomic_DNA"/>
</dbReference>
<gene>
    <name evidence="2" type="ORF">RIF29_18972</name>
</gene>
<reference evidence="2 3" key="1">
    <citation type="submission" date="2024-01" db="EMBL/GenBank/DDBJ databases">
        <title>The genomes of 5 underutilized Papilionoideae crops provide insights into root nodulation and disease resistanc.</title>
        <authorList>
            <person name="Yuan L."/>
        </authorList>
    </citation>
    <scope>NUCLEOTIDE SEQUENCE [LARGE SCALE GENOMIC DNA]</scope>
    <source>
        <strain evidence="2">ZHUSHIDOU_FW_LH</strain>
        <tissue evidence="2">Leaf</tissue>
    </source>
</reference>
<feature type="region of interest" description="Disordered" evidence="1">
    <location>
        <begin position="27"/>
        <end position="49"/>
    </location>
</feature>
<accession>A0AAN9F0F8</accession>
<protein>
    <submittedName>
        <fullName evidence="2">Uncharacterized protein</fullName>
    </submittedName>
</protein>
<organism evidence="2 3">
    <name type="scientific">Crotalaria pallida</name>
    <name type="common">Smooth rattlebox</name>
    <name type="synonym">Crotalaria striata</name>
    <dbReference type="NCBI Taxonomy" id="3830"/>
    <lineage>
        <taxon>Eukaryota</taxon>
        <taxon>Viridiplantae</taxon>
        <taxon>Streptophyta</taxon>
        <taxon>Embryophyta</taxon>
        <taxon>Tracheophyta</taxon>
        <taxon>Spermatophyta</taxon>
        <taxon>Magnoliopsida</taxon>
        <taxon>eudicotyledons</taxon>
        <taxon>Gunneridae</taxon>
        <taxon>Pentapetalae</taxon>
        <taxon>rosids</taxon>
        <taxon>fabids</taxon>
        <taxon>Fabales</taxon>
        <taxon>Fabaceae</taxon>
        <taxon>Papilionoideae</taxon>
        <taxon>50 kb inversion clade</taxon>
        <taxon>genistoids sensu lato</taxon>
        <taxon>core genistoids</taxon>
        <taxon>Crotalarieae</taxon>
        <taxon>Crotalaria</taxon>
    </lineage>
</organism>
<evidence type="ECO:0000256" key="1">
    <source>
        <dbReference type="SAM" id="MobiDB-lite"/>
    </source>
</evidence>
<feature type="compositionally biased region" description="Basic and acidic residues" evidence="1">
    <location>
        <begin position="29"/>
        <end position="43"/>
    </location>
</feature>
<name>A0AAN9F0F8_CROPI</name>
<feature type="region of interest" description="Disordered" evidence="1">
    <location>
        <begin position="162"/>
        <end position="207"/>
    </location>
</feature>
<feature type="compositionally biased region" description="Basic and acidic residues" evidence="1">
    <location>
        <begin position="110"/>
        <end position="127"/>
    </location>
</feature>
<dbReference type="Proteomes" id="UP001372338">
    <property type="component" value="Unassembled WGS sequence"/>
</dbReference>
<evidence type="ECO:0000313" key="2">
    <source>
        <dbReference type="EMBL" id="KAK7266329.1"/>
    </source>
</evidence>